<reference evidence="3" key="2">
    <citation type="submission" date="2021-04" db="EMBL/GenBank/DDBJ databases">
        <authorList>
            <person name="Podell S."/>
        </authorList>
    </citation>
    <scope>NUCLEOTIDE SEQUENCE</scope>
    <source>
        <strain evidence="3">Hildebrandi</strain>
    </source>
</reference>
<feature type="region of interest" description="Disordered" evidence="1">
    <location>
        <begin position="689"/>
        <end position="709"/>
    </location>
</feature>
<feature type="compositionally biased region" description="Low complexity" evidence="1">
    <location>
        <begin position="307"/>
        <end position="321"/>
    </location>
</feature>
<evidence type="ECO:0000256" key="1">
    <source>
        <dbReference type="SAM" id="MobiDB-lite"/>
    </source>
</evidence>
<comment type="caution">
    <text evidence="3">The sequence shown here is derived from an EMBL/GenBank/DDBJ whole genome shotgun (WGS) entry which is preliminary data.</text>
</comment>
<feature type="region of interest" description="Disordered" evidence="1">
    <location>
        <begin position="135"/>
        <end position="181"/>
    </location>
</feature>
<accession>A0A9K3LVA4</accession>
<dbReference type="EMBL" id="JAGRRH010000006">
    <property type="protein sequence ID" value="KAG7368505.1"/>
    <property type="molecule type" value="Genomic_DNA"/>
</dbReference>
<feature type="region of interest" description="Disordered" evidence="1">
    <location>
        <begin position="1013"/>
        <end position="1041"/>
    </location>
</feature>
<gene>
    <name evidence="3" type="ORF">IV203_031248</name>
</gene>
<sequence>MAPKWKKKTTILPLDDCIKNLEALPSFYALDPKEAGELYVSSIAFLQHLSVDQDAISTFRKRHNKISQVAAAHPFPKPSEIPAMTAVVHTQTFFQALVSCLKSTTECPDPANASLASHNTLYATGARKRNHSIDLSNTAMDGSTPKNAKLALGQSPHGGKRIVNPITNSTQPKHQQSQQPQMNVRVIAATILYVAFEPLDHWPVPLLEAYAEDSFGARLWVDDPACQPLVHNLELAHMETGETDCNGSPYGEGVEAEALMVAKFYDMSNEMGKNSPPTTIPIVTEEAMRRGSLTSTAARGVMTLAPSSTRGRSTSFGSVSGMVQPGSSTSISPTLNRPTKKASNGGGSVSGEDAEVTLATSSNENSNDSDGSSSSSGEDEEVFMEEMSVDGSDIVGGYVSPNVSTLEPPPPSFKLTYPIRPSYLKYAQVRQRFFGLNLQYAHLAISSKLTDRLEIKSKQNSGLLQCLPSFTAIPNVRSLVTDNLEKWLQSPALSGLARNLFSATVKAMKNADPPLREDLDALDNILSMRLKANQLNCHIENLTAVAKAIPTVAVANHIYSHLLREILLSIDTATASFSEHVSMIHAVHGTLPRELQAIGIASSLVGMLIQPPRATDIPAKPELVKRILALIRTIHKKFGHSLNSLEVMKEILLIQVDSDCSWTVEDEENKARLLFQLATLLVDPSEVKNPAYNDGNSAKGSKQSEDKSRKIRERIIESRKLMLRWFCNDYAPMFPTSSQHMNGHCDTYHPNGKENEIAGAGPTNYKSVLDGLNEEATPHWQNVMRCVLFMETSDSVILRQFLSPDGISVESDSDWHDFAKRIDLCCDLGADLDDDTVLVVLGNATKGEKSMARDTALVVLEHLFHCCRKGRKPRLCLEDPGILWKLYELAEYLPPKKIGDTLSDGPMKMVQCEINAQDVTEDRSITRLAYAGLWWRVTVIALIICGAAPEKVGSVAWEQHPTLAALIKMVTSDRYRFPTVDCDDAAREEQKQIEQTMRDEEARITEQLFLPPKKKRKKQNIAVEVSHQGSRASRRQQEKREKMWEKLLEKEKAEERAEANRRKKLLRAAQKSITLLDPRRGPRKPPRESADLIFSVGELFDLPRVFQSNIKPDFVLGTIGSTSRNAIERAYDWLIPIISYFPQTISRLPASASCFLLLRAYGTQGEERSELQTLSAPLLQHVHDSLIGKFGEVDAVRAFELLFSDLASHKPDRRRCARRVLQNAMGKETDANDAPFSGSNHSWVSSLTQVKNANSILVEAVNKFTTAATYERGSNLRYLVLALHKLTTFAKCKKIAGKWDFGTVLMNLMSRRPAVFASALICFTNLCSLVVKTIFDEYKMEILGPNSREGSGGHGETEFTLCSNPFGSNDGDRAKARVPLDLLKSSCVILSVWMAGDSNSEDAKMINGLANMLLLSLDACTISDDGSAEVLSGLASAKSVDTEETIVPVEFWVMLAKSRSDTIAKRAALSAPTGFLPRLLLCSGLPRASLLTMVDRLGKLGEKATDIEKEFNQLLVPSATSEWDIARLGNRREMYRRLHGRISAYLRKYNFVVAESTESISLVFYQWLSKSCEQVKKSVKPKTKKPKVSTAPLLENRKSVPGLLSLLPQTLLHTVKNEDPMVLDGDTSGMTAFLASKSADNVEFPERLDDIDAIKTFLKQVFEETKPTLLDDWLTINFGSFTAVRKRNKRRQKLCYSPQPKLEQSELAALLLECYSQLEQKVEEIASTVVSWVPRLSFASGTPRLWILLFSQGQKPSFLWNNLLSRCLQAWDHNHITSCRTWLFSAGKDVSLDLAKVVRFLVGASSFCGVHFESFVDSPVAPADSSWARCEETVSIATHFSIECLVGSNSDQRLRSRNDLPDCLVLLVLIARVGRKQLHFISEALMKRLPDQSNVAQKSLLLALLRLYAYFPFSMNLGVAALRSNLTKAVELCADDWLCWRSPFDDSLQDMLGCAFSHNIMEQSGRSLVDTAKKHPLLLLRKLDRITIALETDAMASEKASNAKVGFISSCALEGPIEARVNASTMLVQVKHWGYNYTEPSWFLILDVISAVPQEVLFGCAMKMGLTNVFDLYLRLIYIQTQLNASERLSVLREKFSGLLSNFKSSKCPRWESWLASPMPQFPTSGAIRNTLMSCGLISQEEALESIKKAHT</sequence>
<dbReference type="PANTHER" id="PTHR21224:SF1">
    <property type="entry name" value="INTEGRATOR COMPLEX SUBUNIT 1"/>
    <property type="match status" value="1"/>
</dbReference>
<reference evidence="3" key="1">
    <citation type="journal article" date="2021" name="Sci. Rep.">
        <title>Diploid genomic architecture of Nitzschia inconspicua, an elite biomass production diatom.</title>
        <authorList>
            <person name="Oliver A."/>
            <person name="Podell S."/>
            <person name="Pinowska A."/>
            <person name="Traller J.C."/>
            <person name="Smith S.R."/>
            <person name="McClure R."/>
            <person name="Beliaev A."/>
            <person name="Bohutskyi P."/>
            <person name="Hill E.A."/>
            <person name="Rabines A."/>
            <person name="Zheng H."/>
            <person name="Allen L.Z."/>
            <person name="Kuo A."/>
            <person name="Grigoriev I.V."/>
            <person name="Allen A.E."/>
            <person name="Hazlebeck D."/>
            <person name="Allen E.E."/>
        </authorList>
    </citation>
    <scope>NUCLEOTIDE SEQUENCE</scope>
    <source>
        <strain evidence="3">Hildebrandi</strain>
    </source>
</reference>
<feature type="compositionally biased region" description="Low complexity" evidence="1">
    <location>
        <begin position="171"/>
        <end position="181"/>
    </location>
</feature>
<dbReference type="InterPro" id="IPR038902">
    <property type="entry name" value="INTS1"/>
</dbReference>
<dbReference type="InterPro" id="IPR022145">
    <property type="entry name" value="INTS1_RPB2-bd"/>
</dbReference>
<evidence type="ECO:0000313" key="4">
    <source>
        <dbReference type="Proteomes" id="UP000693970"/>
    </source>
</evidence>
<feature type="region of interest" description="Disordered" evidence="1">
    <location>
        <begin position="293"/>
        <end position="382"/>
    </location>
</feature>
<dbReference type="Pfam" id="PF12432">
    <property type="entry name" value="INTS1_RP2B-bd"/>
    <property type="match status" value="1"/>
</dbReference>
<evidence type="ECO:0000313" key="3">
    <source>
        <dbReference type="EMBL" id="KAG7368505.1"/>
    </source>
</evidence>
<dbReference type="GO" id="GO:0034474">
    <property type="term" value="P:U2 snRNA 3'-end processing"/>
    <property type="evidence" value="ECO:0007669"/>
    <property type="project" value="InterPro"/>
</dbReference>
<proteinExistence type="predicted"/>
<feature type="compositionally biased region" description="Low complexity" evidence="1">
    <location>
        <begin position="361"/>
        <end position="376"/>
    </location>
</feature>
<organism evidence="3 4">
    <name type="scientific">Nitzschia inconspicua</name>
    <dbReference type="NCBI Taxonomy" id="303405"/>
    <lineage>
        <taxon>Eukaryota</taxon>
        <taxon>Sar</taxon>
        <taxon>Stramenopiles</taxon>
        <taxon>Ochrophyta</taxon>
        <taxon>Bacillariophyta</taxon>
        <taxon>Bacillariophyceae</taxon>
        <taxon>Bacillariophycidae</taxon>
        <taxon>Bacillariales</taxon>
        <taxon>Bacillariaceae</taxon>
        <taxon>Nitzschia</taxon>
    </lineage>
</organism>
<dbReference type="Proteomes" id="UP000693970">
    <property type="component" value="Unassembled WGS sequence"/>
</dbReference>
<feature type="domain" description="Integrator complex subunit 1 RPB2-binding" evidence="2">
    <location>
        <begin position="445"/>
        <end position="536"/>
    </location>
</feature>
<name>A0A9K3LVA4_9STRA</name>
<dbReference type="GO" id="GO:0032039">
    <property type="term" value="C:integrator complex"/>
    <property type="evidence" value="ECO:0007669"/>
    <property type="project" value="InterPro"/>
</dbReference>
<protein>
    <submittedName>
        <fullName evidence="3">DUF3677 domain containing protein</fullName>
    </submittedName>
</protein>
<keyword evidence="4" id="KW-1185">Reference proteome</keyword>
<dbReference type="PANTHER" id="PTHR21224">
    <property type="entry name" value="INTEGRATOR COMPLEX SUBUNIT 1"/>
    <property type="match status" value="1"/>
</dbReference>
<feature type="compositionally biased region" description="Polar residues" evidence="1">
    <location>
        <begin position="325"/>
        <end position="337"/>
    </location>
</feature>
<feature type="compositionally biased region" description="Polar residues" evidence="1">
    <location>
        <begin position="135"/>
        <end position="146"/>
    </location>
</feature>
<evidence type="ECO:0000259" key="2">
    <source>
        <dbReference type="Pfam" id="PF12432"/>
    </source>
</evidence>
<dbReference type="OrthoDB" id="115728at2759"/>